<keyword evidence="2" id="KW-1185">Reference proteome</keyword>
<name>A0A401ZIG5_9CHLR</name>
<reference evidence="2" key="1">
    <citation type="submission" date="2018-12" db="EMBL/GenBank/DDBJ databases">
        <title>Tengunoibacter tsumagoiensis gen. nov., sp. nov., Dictyobacter kobayashii sp. nov., D. alpinus sp. nov., and D. joshuensis sp. nov. and description of Dictyobacteraceae fam. nov. within the order Ktedonobacterales isolated from Tengu-no-mugimeshi.</title>
        <authorList>
            <person name="Wang C.M."/>
            <person name="Zheng Y."/>
            <person name="Sakai Y."/>
            <person name="Toyoda A."/>
            <person name="Minakuchi Y."/>
            <person name="Abe K."/>
            <person name="Yokota A."/>
            <person name="Yabe S."/>
        </authorList>
    </citation>
    <scope>NUCLEOTIDE SEQUENCE [LARGE SCALE GENOMIC DNA]</scope>
    <source>
        <strain evidence="2">S-27</strain>
    </source>
</reference>
<dbReference type="AlphaFoldDB" id="A0A401ZIG5"/>
<proteinExistence type="predicted"/>
<comment type="caution">
    <text evidence="1">The sequence shown here is derived from an EMBL/GenBank/DDBJ whole genome shotgun (WGS) entry which is preliminary data.</text>
</comment>
<evidence type="ECO:0000313" key="2">
    <source>
        <dbReference type="Proteomes" id="UP000287224"/>
    </source>
</evidence>
<evidence type="ECO:0000313" key="1">
    <source>
        <dbReference type="EMBL" id="GCE06651.1"/>
    </source>
</evidence>
<dbReference type="RefSeq" id="WP_126597578.1">
    <property type="nucleotide sequence ID" value="NZ_BIFQ01000001.1"/>
</dbReference>
<dbReference type="EMBL" id="BIFQ01000001">
    <property type="protein sequence ID" value="GCE06651.1"/>
    <property type="molecule type" value="Genomic_DNA"/>
</dbReference>
<accession>A0A401ZIG5</accession>
<dbReference type="OrthoDB" id="164519at2"/>
<protein>
    <submittedName>
        <fullName evidence="1">Uncharacterized protein</fullName>
    </submittedName>
</protein>
<dbReference type="Proteomes" id="UP000287224">
    <property type="component" value="Unassembled WGS sequence"/>
</dbReference>
<gene>
    <name evidence="1" type="ORF">KDAU_39800</name>
</gene>
<sequence>MQDRTYQQAIEDLRDRISDDFQSSVNHMLVHRTTATDATLNIQDEGVRTVVTDALIAGQILTLLTLMRDLCMVDEEQHREFTAYLLRSLTS</sequence>
<organism evidence="1 2">
    <name type="scientific">Dictyobacter aurantiacus</name>
    <dbReference type="NCBI Taxonomy" id="1936993"/>
    <lineage>
        <taxon>Bacteria</taxon>
        <taxon>Bacillati</taxon>
        <taxon>Chloroflexota</taxon>
        <taxon>Ktedonobacteria</taxon>
        <taxon>Ktedonobacterales</taxon>
        <taxon>Dictyobacteraceae</taxon>
        <taxon>Dictyobacter</taxon>
    </lineage>
</organism>